<gene>
    <name evidence="12" type="ORF">QWY28_18505</name>
</gene>
<evidence type="ECO:0000256" key="5">
    <source>
        <dbReference type="ARBA" id="ARBA00022989"/>
    </source>
</evidence>
<dbReference type="InterPro" id="IPR010420">
    <property type="entry name" value="CASTOR/POLLUX/SYM8_dom"/>
</dbReference>
<proteinExistence type="inferred from homology"/>
<evidence type="ECO:0000256" key="3">
    <source>
        <dbReference type="ARBA" id="ARBA00022448"/>
    </source>
</evidence>
<keyword evidence="8" id="KW-0407">Ion channel</keyword>
<feature type="transmembrane region" description="Helical" evidence="10">
    <location>
        <begin position="128"/>
        <end position="154"/>
    </location>
</feature>
<keyword evidence="3" id="KW-0813">Transport</keyword>
<keyword evidence="6" id="KW-0406">Ion transport</keyword>
<feature type="transmembrane region" description="Helical" evidence="10">
    <location>
        <begin position="69"/>
        <end position="90"/>
    </location>
</feature>
<evidence type="ECO:0000259" key="11">
    <source>
        <dbReference type="PROSITE" id="PS51201"/>
    </source>
</evidence>
<accession>A0ABT8FJU6</accession>
<evidence type="ECO:0000256" key="7">
    <source>
        <dbReference type="ARBA" id="ARBA00023136"/>
    </source>
</evidence>
<dbReference type="PROSITE" id="PS51201">
    <property type="entry name" value="RCK_N"/>
    <property type="match status" value="1"/>
</dbReference>
<comment type="caution">
    <text evidence="12">The sequence shown here is derived from an EMBL/GenBank/DDBJ whole genome shotgun (WGS) entry which is preliminary data.</text>
</comment>
<dbReference type="SUPFAM" id="SSF51735">
    <property type="entry name" value="NAD(P)-binding Rossmann-fold domains"/>
    <property type="match status" value="2"/>
</dbReference>
<feature type="domain" description="RCK N-terminal" evidence="11">
    <location>
        <begin position="171"/>
        <end position="308"/>
    </location>
</feature>
<reference evidence="12" key="1">
    <citation type="submission" date="2023-06" db="EMBL/GenBank/DDBJ databases">
        <title>Draft genome sequence of Nocardioides sp. SOB77.</title>
        <authorList>
            <person name="Zhang G."/>
        </authorList>
    </citation>
    <scope>NUCLEOTIDE SEQUENCE</scope>
    <source>
        <strain evidence="12">SOB77</strain>
    </source>
</reference>
<evidence type="ECO:0000256" key="8">
    <source>
        <dbReference type="ARBA" id="ARBA00023303"/>
    </source>
</evidence>
<name>A0ABT8FJU6_9ACTN</name>
<dbReference type="Proteomes" id="UP001168620">
    <property type="component" value="Unassembled WGS sequence"/>
</dbReference>
<evidence type="ECO:0000313" key="12">
    <source>
        <dbReference type="EMBL" id="MDN4174961.1"/>
    </source>
</evidence>
<feature type="region of interest" description="Disordered" evidence="9">
    <location>
        <begin position="401"/>
        <end position="423"/>
    </location>
</feature>
<evidence type="ECO:0000256" key="10">
    <source>
        <dbReference type="SAM" id="Phobius"/>
    </source>
</evidence>
<dbReference type="InterPro" id="IPR044849">
    <property type="entry name" value="CASTOR/POLLUX/SYM8-like"/>
</dbReference>
<keyword evidence="7 10" id="KW-0472">Membrane</keyword>
<comment type="subcellular location">
    <subcellularLocation>
        <location evidence="1">Endomembrane system</location>
        <topology evidence="1">Multi-pass membrane protein</topology>
    </subcellularLocation>
</comment>
<feature type="region of interest" description="Disordered" evidence="9">
    <location>
        <begin position="1"/>
        <end position="50"/>
    </location>
</feature>
<organism evidence="12 13">
    <name type="scientific">Nocardioides oceani</name>
    <dbReference type="NCBI Taxonomy" id="3058369"/>
    <lineage>
        <taxon>Bacteria</taxon>
        <taxon>Bacillati</taxon>
        <taxon>Actinomycetota</taxon>
        <taxon>Actinomycetes</taxon>
        <taxon>Propionibacteriales</taxon>
        <taxon>Nocardioidaceae</taxon>
        <taxon>Nocardioides</taxon>
    </lineage>
</organism>
<evidence type="ECO:0000256" key="1">
    <source>
        <dbReference type="ARBA" id="ARBA00004127"/>
    </source>
</evidence>
<feature type="compositionally biased region" description="Basic residues" evidence="9">
    <location>
        <begin position="1"/>
        <end position="16"/>
    </location>
</feature>
<dbReference type="RefSeq" id="WP_300954064.1">
    <property type="nucleotide sequence ID" value="NZ_JAUHJQ010000009.1"/>
</dbReference>
<dbReference type="Pfam" id="PF06241">
    <property type="entry name" value="Castor_Poll_mid"/>
    <property type="match status" value="1"/>
</dbReference>
<evidence type="ECO:0000256" key="9">
    <source>
        <dbReference type="SAM" id="MobiDB-lite"/>
    </source>
</evidence>
<evidence type="ECO:0000256" key="4">
    <source>
        <dbReference type="ARBA" id="ARBA00022692"/>
    </source>
</evidence>
<dbReference type="Gene3D" id="3.40.50.720">
    <property type="entry name" value="NAD(P)-binding Rossmann-like Domain"/>
    <property type="match status" value="2"/>
</dbReference>
<dbReference type="InterPro" id="IPR036291">
    <property type="entry name" value="NAD(P)-bd_dom_sf"/>
</dbReference>
<comment type="similarity">
    <text evidence="2">Belongs to the castor/pollux (TC 1.A.1.23) family.</text>
</comment>
<evidence type="ECO:0000256" key="6">
    <source>
        <dbReference type="ARBA" id="ARBA00023065"/>
    </source>
</evidence>
<dbReference type="PANTHER" id="PTHR31563">
    <property type="entry name" value="ION CHANNEL POLLUX-RELATED"/>
    <property type="match status" value="1"/>
</dbReference>
<keyword evidence="4 10" id="KW-0812">Transmembrane</keyword>
<protein>
    <submittedName>
        <fullName evidence="12">NAD-binding protein</fullName>
    </submittedName>
</protein>
<evidence type="ECO:0000256" key="2">
    <source>
        <dbReference type="ARBA" id="ARBA00008577"/>
    </source>
</evidence>
<keyword evidence="5 10" id="KW-1133">Transmembrane helix</keyword>
<sequence length="665" mass="71511">MARTGHQLRARTHRGPRRADRHGAPVAGLRGGKAGTRPAPRPRPRPRHGTGARLRYWFDNSMAGGTPALIAWLSVATLVLITAFAVLVTLTGLRESDGDEGFAQELFAALLHALDPGTIGGDTGSWRFLLTMLLLTIGGLFIVSALIGVIATGIDAKLAELRRGRSLVLESDHTVVLGWSDSVFTILRELAIANESRRRPVVVVLADRDKVEMEDEIRAKVPDLRGTRVVCRSGSPMDLDDLRLASHATARSVILLAPDSEDPDAEVIKTLLALTHGGQDGPRIVAEIRNPTNLEAARLVGTDRTVLLDIRETVAKLVVQTSRQSGAAAVYTELFDYEGDEIYFLSGHALDGSTYADAQLVHEHASVIGLIDPAGNPKLNPPPDTVVAGHTLVVVAEDDEGLEHAPRSTVAPDPTALGTEEGYGEHPTRALLIGWNERAPIVLRELDHYAPPGSTLTVLTSHGDAAVPELSGLAVTVERGSTTDRALLERHVVAGLDQVIVLCYSEDLPAQAADARTLVTLLHVRDILSRLGETTPVVSEMLDDRNRALAQVADVDDVVVSGEIVSLVVTQLSEDPRLEAVFGELLGNEGSEIYLRPAEWYVRSGQEVTWATVVAGASRRRETALGWKSDALAEDGQPYGVVVNPPKSRTFEVRAGDRVVVLAEE</sequence>
<dbReference type="Pfam" id="PF22614">
    <property type="entry name" value="Slo-like_RCK"/>
    <property type="match status" value="1"/>
</dbReference>
<dbReference type="EMBL" id="JAUHJQ010000009">
    <property type="protein sequence ID" value="MDN4174961.1"/>
    <property type="molecule type" value="Genomic_DNA"/>
</dbReference>
<feature type="compositionally biased region" description="Basic residues" evidence="9">
    <location>
        <begin position="40"/>
        <end position="50"/>
    </location>
</feature>
<evidence type="ECO:0000313" key="13">
    <source>
        <dbReference type="Proteomes" id="UP001168620"/>
    </source>
</evidence>
<dbReference type="PANTHER" id="PTHR31563:SF10">
    <property type="entry name" value="ION CHANNEL POLLUX-RELATED"/>
    <property type="match status" value="1"/>
</dbReference>
<keyword evidence="13" id="KW-1185">Reference proteome</keyword>
<dbReference type="InterPro" id="IPR003148">
    <property type="entry name" value="RCK_N"/>
</dbReference>